<feature type="domain" description="FAD dependent oxidoreductase" evidence="4">
    <location>
        <begin position="72"/>
        <end position="468"/>
    </location>
</feature>
<dbReference type="EMBL" id="LR746268">
    <property type="protein sequence ID" value="CAA7396443.1"/>
    <property type="molecule type" value="Genomic_DNA"/>
</dbReference>
<evidence type="ECO:0000259" key="4">
    <source>
        <dbReference type="Pfam" id="PF01266"/>
    </source>
</evidence>
<dbReference type="SUPFAM" id="SSF51905">
    <property type="entry name" value="FAD/NAD(P)-binding domain"/>
    <property type="match status" value="1"/>
</dbReference>
<dbReference type="OrthoDB" id="498204at2759"/>
<dbReference type="GO" id="GO:0005737">
    <property type="term" value="C:cytoplasm"/>
    <property type="evidence" value="ECO:0007669"/>
    <property type="project" value="TreeGrafter"/>
</dbReference>
<evidence type="ECO:0000256" key="2">
    <source>
        <dbReference type="ARBA" id="ARBA00039785"/>
    </source>
</evidence>
<gene>
    <name evidence="5" type="ORF">SI8410_05007106</name>
</gene>
<proteinExistence type="predicted"/>
<name>A0A7I8KFH4_SPIIN</name>
<comment type="function">
    <text evidence="3">Required for the assembly of the mitochondrial membrane respiratory chain NADH dehydrogenase (Complex I). Involved in mid-late stages of complex I assembly.</text>
</comment>
<keyword evidence="1" id="KW-0560">Oxidoreductase</keyword>
<dbReference type="Gene3D" id="3.50.50.60">
    <property type="entry name" value="FAD/NAD(P)-binding domain"/>
    <property type="match status" value="1"/>
</dbReference>
<reference evidence="5" key="1">
    <citation type="submission" date="2020-02" db="EMBL/GenBank/DDBJ databases">
        <authorList>
            <person name="Scholz U."/>
            <person name="Mascher M."/>
            <person name="Fiebig A."/>
        </authorList>
    </citation>
    <scope>NUCLEOTIDE SEQUENCE</scope>
</reference>
<dbReference type="Pfam" id="PF01266">
    <property type="entry name" value="DAO"/>
    <property type="match status" value="1"/>
</dbReference>
<protein>
    <recommendedName>
        <fullName evidence="2">FAD-dependent oxidoreductase domain-containing protein 1</fullName>
    </recommendedName>
</protein>
<accession>A0A7I8KFH4</accession>
<dbReference type="InterPro" id="IPR006076">
    <property type="entry name" value="FAD-dep_OxRdtase"/>
</dbReference>
<dbReference type="Proteomes" id="UP000663760">
    <property type="component" value="Chromosome 5"/>
</dbReference>
<dbReference type="PANTHER" id="PTHR13847">
    <property type="entry name" value="SARCOSINE DEHYDROGENASE-RELATED"/>
    <property type="match status" value="1"/>
</dbReference>
<dbReference type="GO" id="GO:0016491">
    <property type="term" value="F:oxidoreductase activity"/>
    <property type="evidence" value="ECO:0007669"/>
    <property type="project" value="UniProtKB-KW"/>
</dbReference>
<dbReference type="Gene3D" id="3.30.9.10">
    <property type="entry name" value="D-Amino Acid Oxidase, subunit A, domain 2"/>
    <property type="match status" value="1"/>
</dbReference>
<evidence type="ECO:0000256" key="1">
    <source>
        <dbReference type="ARBA" id="ARBA00023002"/>
    </source>
</evidence>
<evidence type="ECO:0000313" key="6">
    <source>
        <dbReference type="Proteomes" id="UP000663760"/>
    </source>
</evidence>
<dbReference type="PANTHER" id="PTHR13847:SF287">
    <property type="entry name" value="FAD-DEPENDENT OXIDOREDUCTASE DOMAIN-CONTAINING PROTEIN 1"/>
    <property type="match status" value="1"/>
</dbReference>
<dbReference type="SUPFAM" id="SSF54373">
    <property type="entry name" value="FAD-linked reductases, C-terminal domain"/>
    <property type="match status" value="1"/>
</dbReference>
<dbReference type="AlphaFoldDB" id="A0A7I8KFH4"/>
<organism evidence="5 6">
    <name type="scientific">Spirodela intermedia</name>
    <name type="common">Intermediate duckweed</name>
    <dbReference type="NCBI Taxonomy" id="51605"/>
    <lineage>
        <taxon>Eukaryota</taxon>
        <taxon>Viridiplantae</taxon>
        <taxon>Streptophyta</taxon>
        <taxon>Embryophyta</taxon>
        <taxon>Tracheophyta</taxon>
        <taxon>Spermatophyta</taxon>
        <taxon>Magnoliopsida</taxon>
        <taxon>Liliopsida</taxon>
        <taxon>Araceae</taxon>
        <taxon>Lemnoideae</taxon>
        <taxon>Spirodela</taxon>
    </lineage>
</organism>
<evidence type="ECO:0000313" key="5">
    <source>
        <dbReference type="EMBL" id="CAA7396443.1"/>
    </source>
</evidence>
<evidence type="ECO:0000256" key="3">
    <source>
        <dbReference type="ARBA" id="ARBA00046185"/>
    </source>
</evidence>
<dbReference type="InterPro" id="IPR036188">
    <property type="entry name" value="FAD/NAD-bd_sf"/>
</dbReference>
<sequence>MAARFLLPHNAGALENTGPYLPSKSATLPRAYVDCGARPRTRKLWRAEVSSTGIRRAAPLCSAAAAKRGEYDVVIVGAGIIGLTVARQFLIGSDLSVAVVDARVPCSGATGAGQGYIWMANKTPGSDTWELACRGKQLWEDLAESIRRQGMDPLRVLGWMKTGSLLIGRTSGELSMLQKRVKMLNEAGLKAEYLSASALASREPSLDIGPQTGAAFLPDDCQLDALRAVSFIEQGNRSFVPEGRYAEFFNDPAVCLVRSTENGEVEAVQTSQNILCGRRAVVIATGAWSGFLDRTFMNTEATLDVPVEPRKGHLLLLENLDGVRLNHGLMEVGYVDHQVSSRLPDSSSSRATAVEHNFSSISFTATTDHMGNLLLGSSRQFSGFDVEVDDAIIKRIWERAGEFLPTLREIPLNFSTEKQIRIGLRPYVPDGKPIIGPIPGIPKALFATGHEGGGLCMALSTAEMVVDMVLGNGGKIDHSPFSVRGRCCV</sequence>
<keyword evidence="6" id="KW-1185">Reference proteome</keyword>